<dbReference type="InterPro" id="IPR000801">
    <property type="entry name" value="Esterase-like"/>
</dbReference>
<keyword evidence="1" id="KW-0732">Signal</keyword>
<dbReference type="OrthoDB" id="428383at2759"/>
<protein>
    <recommendedName>
        <fullName evidence="5">C3H1-type domain-containing protein</fullName>
    </recommendedName>
</protein>
<evidence type="ECO:0000313" key="3">
    <source>
        <dbReference type="EMBL" id="OLP92752.1"/>
    </source>
</evidence>
<reference evidence="3 4" key="1">
    <citation type="submission" date="2016-02" db="EMBL/GenBank/DDBJ databases">
        <title>Genome analysis of coral dinoflagellate symbionts highlights evolutionary adaptations to a symbiotic lifestyle.</title>
        <authorList>
            <person name="Aranda M."/>
            <person name="Li Y."/>
            <person name="Liew Y.J."/>
            <person name="Baumgarten S."/>
            <person name="Simakov O."/>
            <person name="Wilson M."/>
            <person name="Piel J."/>
            <person name="Ashoor H."/>
            <person name="Bougouffa S."/>
            <person name="Bajic V.B."/>
            <person name="Ryu T."/>
            <person name="Ravasi T."/>
            <person name="Bayer T."/>
            <person name="Micklem G."/>
            <person name="Kim H."/>
            <person name="Bhak J."/>
            <person name="Lajeunesse T.C."/>
            <person name="Voolstra C.R."/>
        </authorList>
    </citation>
    <scope>NUCLEOTIDE SEQUENCE [LARGE SCALE GENOMIC DNA]</scope>
    <source>
        <strain evidence="3 4">CCMP2467</strain>
    </source>
</reference>
<proteinExistence type="predicted"/>
<sequence>MQAPDLDAILVAGHSMGGHGALLLAASLRGQLLGIASSAGWLRKDQYADSNKVLLHDVASPWVEPALATVLRECEVEFDAEALAPSLVGVPILLRVGSRDRTVHPWFSRRMLRTLRAAGAPAEEAKLTEVAGQKDWNLDDPPAIDPGDLSESPVEQSALCFASLFLCAGEAQSFKRKFSWCGCWLKHTAGVVSRPHQHLANLTGGSRPSGRRIPMALVDIGAQRVTPYLATKGIGAGMAVTGDLHWEMPDALISRTAGPFFDMPAIEQPWPLPQLPTDIFTPSPDETHQAILKTTKHEEILDAFTSGGEVQTSGREMSEKEKWQLHRKHACFPCVAFALREGGCFKGDSCSHCHYCDANSAKTRRRQLQQESRRRRRAELARQGRTASKPEPVAPVPEKQLFWL</sequence>
<keyword evidence="4" id="KW-1185">Reference proteome</keyword>
<evidence type="ECO:0008006" key="5">
    <source>
        <dbReference type="Google" id="ProtNLM"/>
    </source>
</evidence>
<gene>
    <name evidence="3" type="ORF">AK812_SmicGene25410</name>
</gene>
<dbReference type="SUPFAM" id="SSF53474">
    <property type="entry name" value="alpha/beta-Hydrolases"/>
    <property type="match status" value="1"/>
</dbReference>
<organism evidence="3 4">
    <name type="scientific">Symbiodinium microadriaticum</name>
    <name type="common">Dinoflagellate</name>
    <name type="synonym">Zooxanthella microadriatica</name>
    <dbReference type="NCBI Taxonomy" id="2951"/>
    <lineage>
        <taxon>Eukaryota</taxon>
        <taxon>Sar</taxon>
        <taxon>Alveolata</taxon>
        <taxon>Dinophyceae</taxon>
        <taxon>Suessiales</taxon>
        <taxon>Symbiodiniaceae</taxon>
        <taxon>Symbiodinium</taxon>
    </lineage>
</organism>
<evidence type="ECO:0000313" key="4">
    <source>
        <dbReference type="Proteomes" id="UP000186817"/>
    </source>
</evidence>
<dbReference type="PANTHER" id="PTHR43037:SF4">
    <property type="entry name" value="PEPTIDASE S9 PROLYL OLIGOPEPTIDASE CATALYTIC DOMAIN-CONTAINING PROTEIN"/>
    <property type="match status" value="1"/>
</dbReference>
<feature type="compositionally biased region" description="Basic residues" evidence="2">
    <location>
        <begin position="366"/>
        <end position="377"/>
    </location>
</feature>
<evidence type="ECO:0000256" key="2">
    <source>
        <dbReference type="SAM" id="MobiDB-lite"/>
    </source>
</evidence>
<dbReference type="PANTHER" id="PTHR43037">
    <property type="entry name" value="UNNAMED PRODUCT-RELATED"/>
    <property type="match status" value="1"/>
</dbReference>
<comment type="caution">
    <text evidence="3">The sequence shown here is derived from an EMBL/GenBank/DDBJ whole genome shotgun (WGS) entry which is preliminary data.</text>
</comment>
<dbReference type="Proteomes" id="UP000186817">
    <property type="component" value="Unassembled WGS sequence"/>
</dbReference>
<dbReference type="Gene3D" id="3.40.50.1820">
    <property type="entry name" value="alpha/beta hydrolase"/>
    <property type="match status" value="1"/>
</dbReference>
<dbReference type="Pfam" id="PF00756">
    <property type="entry name" value="Esterase"/>
    <property type="match status" value="1"/>
</dbReference>
<accession>A0A1Q9DC62</accession>
<dbReference type="AlphaFoldDB" id="A0A1Q9DC62"/>
<evidence type="ECO:0000256" key="1">
    <source>
        <dbReference type="ARBA" id="ARBA00022729"/>
    </source>
</evidence>
<feature type="region of interest" description="Disordered" evidence="2">
    <location>
        <begin position="366"/>
        <end position="398"/>
    </location>
</feature>
<dbReference type="InterPro" id="IPR029058">
    <property type="entry name" value="AB_hydrolase_fold"/>
</dbReference>
<dbReference type="EMBL" id="LSRX01000608">
    <property type="protein sequence ID" value="OLP92752.1"/>
    <property type="molecule type" value="Genomic_DNA"/>
</dbReference>
<name>A0A1Q9DC62_SYMMI</name>
<dbReference type="InterPro" id="IPR050955">
    <property type="entry name" value="Plant_Biomass_Hydrol_Est"/>
</dbReference>